<dbReference type="Proteomes" id="UP001595191">
    <property type="component" value="Unassembled WGS sequence"/>
</dbReference>
<gene>
    <name evidence="1" type="ORF">ACEZ3G_08860</name>
</gene>
<comment type="caution">
    <text evidence="1">The sequence shown here is derived from an EMBL/GenBank/DDBJ whole genome shotgun (WGS) entry which is preliminary data.</text>
</comment>
<name>A0ACC7LII1_9FLAO</name>
<organism evidence="1 2">
    <name type="scientific">Meishania litoralis</name>
    <dbReference type="NCBI Taxonomy" id="3434685"/>
    <lineage>
        <taxon>Bacteria</taxon>
        <taxon>Pseudomonadati</taxon>
        <taxon>Bacteroidota</taxon>
        <taxon>Flavobacteriia</taxon>
        <taxon>Flavobacteriales</taxon>
        <taxon>Flavobacteriaceae</taxon>
        <taxon>Meishania</taxon>
    </lineage>
</organism>
<sequence length="233" mass="25112">MKNIVIFGASSHGSVVLDCLEKEGRYRVVGFVDSFKRKGSFQNGYEILGTEYDLPYLCDVHNLYGGIIAIGDNFLRKHIADKVKKVAPDFNFISTVHPTALLGKDIRLGKGVAVLSGAIVNTNSKVGDFCILNTNSVLEHDGVMQAYSSLAPGVYTGGNFRLGNFSAIGLRANIIDNITVGEHTVIGAGSLVVKNIGPFVVAYGAPARVVRQRSKGEKYLSGEKNKYVRSALN</sequence>
<dbReference type="EMBL" id="JBHFPV010000001">
    <property type="protein sequence ID" value="MFH6603583.1"/>
    <property type="molecule type" value="Genomic_DNA"/>
</dbReference>
<reference evidence="1" key="1">
    <citation type="submission" date="2024-09" db="EMBL/GenBank/DDBJ databases">
        <authorList>
            <person name="Liu J."/>
        </authorList>
    </citation>
    <scope>NUCLEOTIDE SEQUENCE</scope>
    <source>
        <strain evidence="1">NBU2967</strain>
    </source>
</reference>
<keyword evidence="2" id="KW-1185">Reference proteome</keyword>
<accession>A0ACC7LII1</accession>
<evidence type="ECO:0000313" key="1">
    <source>
        <dbReference type="EMBL" id="MFH6603583.1"/>
    </source>
</evidence>
<protein>
    <submittedName>
        <fullName evidence="1">Acetyltransferase</fullName>
    </submittedName>
</protein>
<proteinExistence type="predicted"/>
<evidence type="ECO:0000313" key="2">
    <source>
        <dbReference type="Proteomes" id="UP001595191"/>
    </source>
</evidence>